<dbReference type="EMBL" id="JH712974">
    <property type="protein sequence ID" value="EFO13939.2"/>
    <property type="molecule type" value="Genomic_DNA"/>
</dbReference>
<dbReference type="CTD" id="9952067"/>
<feature type="compositionally biased region" description="Polar residues" evidence="1">
    <location>
        <begin position="15"/>
        <end position="25"/>
    </location>
</feature>
<feature type="compositionally biased region" description="Low complexity" evidence="1">
    <location>
        <begin position="1"/>
        <end position="14"/>
    </location>
</feature>
<dbReference type="GeneID" id="9952067"/>
<dbReference type="KEGG" id="loa:LOAG_14587"/>
<feature type="non-terminal residue" evidence="2">
    <location>
        <position position="145"/>
    </location>
</feature>
<dbReference type="OrthoDB" id="5912142at2759"/>
<evidence type="ECO:0000313" key="2">
    <source>
        <dbReference type="EMBL" id="EFO13939.2"/>
    </source>
</evidence>
<proteinExistence type="predicted"/>
<dbReference type="RefSeq" id="XP_003150130.2">
    <property type="nucleotide sequence ID" value="XM_003150082.2"/>
</dbReference>
<accession>A0A1S0THD4</accession>
<organism evidence="2">
    <name type="scientific">Loa loa</name>
    <name type="common">Eye worm</name>
    <name type="synonym">Filaria loa</name>
    <dbReference type="NCBI Taxonomy" id="7209"/>
    <lineage>
        <taxon>Eukaryota</taxon>
        <taxon>Metazoa</taxon>
        <taxon>Ecdysozoa</taxon>
        <taxon>Nematoda</taxon>
        <taxon>Chromadorea</taxon>
        <taxon>Rhabditida</taxon>
        <taxon>Spirurina</taxon>
        <taxon>Spiruromorpha</taxon>
        <taxon>Filarioidea</taxon>
        <taxon>Onchocercidae</taxon>
        <taxon>Loa</taxon>
    </lineage>
</organism>
<reference evidence="2" key="1">
    <citation type="submission" date="2012-04" db="EMBL/GenBank/DDBJ databases">
        <title>The Genome Sequence of Loa loa.</title>
        <authorList>
            <consortium name="The Broad Institute Genome Sequencing Platform"/>
            <consortium name="Broad Institute Genome Sequencing Center for Infectious Disease"/>
            <person name="Nutman T.B."/>
            <person name="Fink D.L."/>
            <person name="Russ C."/>
            <person name="Young S."/>
            <person name="Zeng Q."/>
            <person name="Gargeya S."/>
            <person name="Alvarado L."/>
            <person name="Berlin A."/>
            <person name="Chapman S.B."/>
            <person name="Chen Z."/>
            <person name="Freedman E."/>
            <person name="Gellesch M."/>
            <person name="Goldberg J."/>
            <person name="Griggs A."/>
            <person name="Gujja S."/>
            <person name="Heilman E.R."/>
            <person name="Heiman D."/>
            <person name="Howarth C."/>
            <person name="Mehta T."/>
            <person name="Neiman D."/>
            <person name="Pearson M."/>
            <person name="Roberts A."/>
            <person name="Saif S."/>
            <person name="Shea T."/>
            <person name="Shenoy N."/>
            <person name="Sisk P."/>
            <person name="Stolte C."/>
            <person name="Sykes S."/>
            <person name="White J."/>
            <person name="Yandava C."/>
            <person name="Haas B."/>
            <person name="Henn M.R."/>
            <person name="Nusbaum C."/>
            <person name="Birren B."/>
        </authorList>
    </citation>
    <scope>NUCLEOTIDE SEQUENCE [LARGE SCALE GENOMIC DNA]</scope>
</reference>
<gene>
    <name evidence="2" type="ORF">LOAG_14587</name>
</gene>
<protein>
    <submittedName>
        <fullName evidence="2">Uncharacterized protein</fullName>
    </submittedName>
</protein>
<feature type="region of interest" description="Disordered" evidence="1">
    <location>
        <begin position="1"/>
        <end position="68"/>
    </location>
</feature>
<evidence type="ECO:0000256" key="1">
    <source>
        <dbReference type="SAM" id="MobiDB-lite"/>
    </source>
</evidence>
<feature type="compositionally biased region" description="Low complexity" evidence="1">
    <location>
        <begin position="57"/>
        <end position="68"/>
    </location>
</feature>
<dbReference type="AlphaFoldDB" id="A0A1S0THD4"/>
<sequence>QQQQQQQQQRQQQQYEPSKTDFTFTDSKRYYKNSHKDQQINTEDSLAMQSSTLSNARSQSESRSMMERSPVLLMSKKAYSVGAVNYSDPGYLMEALETLADVQPRVARSIPKHAIIDTSNFAARSLDNCLFDATVYDAMLHDSLK</sequence>
<feature type="compositionally biased region" description="Polar residues" evidence="1">
    <location>
        <begin position="39"/>
        <end position="56"/>
    </location>
</feature>
<feature type="non-terminal residue" evidence="2">
    <location>
        <position position="1"/>
    </location>
</feature>
<feature type="compositionally biased region" description="Basic and acidic residues" evidence="1">
    <location>
        <begin position="26"/>
        <end position="38"/>
    </location>
</feature>
<dbReference type="InParanoid" id="A0A1S0THD4"/>
<name>A0A1S0THD4_LOALO</name>